<evidence type="ECO:0000313" key="3">
    <source>
        <dbReference type="Proteomes" id="UP000018522"/>
    </source>
</evidence>
<dbReference type="Gene3D" id="3.40.630.30">
    <property type="match status" value="2"/>
</dbReference>
<organism evidence="2 3">
    <name type="scientific">Lactobacillus johnsonii N6.2</name>
    <dbReference type="NCBI Taxonomy" id="1408186"/>
    <lineage>
        <taxon>Bacteria</taxon>
        <taxon>Bacillati</taxon>
        <taxon>Bacillota</taxon>
        <taxon>Bacilli</taxon>
        <taxon>Lactobacillales</taxon>
        <taxon>Lactobacillaceae</taxon>
        <taxon>Lactobacillus</taxon>
    </lineage>
</organism>
<evidence type="ECO:0000313" key="2">
    <source>
        <dbReference type="EMBL" id="AHA96517.1"/>
    </source>
</evidence>
<protein>
    <submittedName>
        <fullName evidence="2">Acetyltransferase</fullName>
    </submittedName>
</protein>
<gene>
    <name evidence="2" type="ORF">T285_00105</name>
</gene>
<dbReference type="InterPro" id="IPR041380">
    <property type="entry name" value="Acetyltransf_17"/>
</dbReference>
<dbReference type="SUPFAM" id="SSF55718">
    <property type="entry name" value="SCP-like"/>
    <property type="match status" value="1"/>
</dbReference>
<dbReference type="Gene3D" id="3.30.1050.10">
    <property type="entry name" value="SCP2 sterol-binding domain"/>
    <property type="match status" value="1"/>
</dbReference>
<dbReference type="EMBL" id="CP006811">
    <property type="protein sequence ID" value="AHA96517.1"/>
    <property type="molecule type" value="Genomic_DNA"/>
</dbReference>
<dbReference type="Pfam" id="PF13527">
    <property type="entry name" value="Acetyltransf_9"/>
    <property type="match status" value="1"/>
</dbReference>
<dbReference type="RefSeq" id="WP_023599003.1">
    <property type="nucleotide sequence ID" value="NC_022909.1"/>
</dbReference>
<sequence length="387" mass="45688">MKLNKDSQTLDQIAPLVEYSFLKTNDLRQDTNFLSRYDHSMDFGEYKDGKLASYIMVNEFESRIFAKKVKMGGVGYVASYPENRGQGDINRLMNEIILELYKQNYAISNLAPFSESFYRRYGYENAIYEKMYELNPTYLRFFKPVKEGKIVRGKWKDSDLKEAVIKLYQDKLNQNNQRNTVDREDWWWDRLDTYYPGRFICVYFDKNNQPAGYMFYRIRDREFRVEELYYKTPQAAKALLSIIASHSSSDLKYYVKMPESSLLGEFFPEQEGLKVQILPYVMTRIINVEQVLEALHLINTGKIKIEIADDEIVAENNGTWEIDQINKETKVRKTEKDPDYSGSITNWTKVLLGHLTLKQAVRLGFIKEHHLVDNDFIKGEVSFYDYF</sequence>
<dbReference type="InterPro" id="IPR036527">
    <property type="entry name" value="SCP2_sterol-bd_dom_sf"/>
</dbReference>
<name>A0A7D9N431_LACJH</name>
<dbReference type="KEGG" id="ljn:T285_00105"/>
<dbReference type="InterPro" id="IPR000182">
    <property type="entry name" value="GNAT_dom"/>
</dbReference>
<evidence type="ECO:0000259" key="1">
    <source>
        <dbReference type="PROSITE" id="PS51186"/>
    </source>
</evidence>
<dbReference type="Pfam" id="PF13530">
    <property type="entry name" value="SCP2_2"/>
    <property type="match status" value="1"/>
</dbReference>
<keyword evidence="2" id="KW-0808">Transferase</keyword>
<dbReference type="PROSITE" id="PS51186">
    <property type="entry name" value="GNAT"/>
    <property type="match status" value="1"/>
</dbReference>
<dbReference type="AlphaFoldDB" id="A0A7D9N431"/>
<dbReference type="Pfam" id="PF17668">
    <property type="entry name" value="Acetyltransf_17"/>
    <property type="match status" value="1"/>
</dbReference>
<dbReference type="InterPro" id="IPR051554">
    <property type="entry name" value="Acetyltransferase_Eis"/>
</dbReference>
<dbReference type="PANTHER" id="PTHR37817">
    <property type="entry name" value="N-ACETYLTRANSFERASE EIS"/>
    <property type="match status" value="1"/>
</dbReference>
<dbReference type="InterPro" id="IPR016181">
    <property type="entry name" value="Acyl_CoA_acyltransferase"/>
</dbReference>
<proteinExistence type="predicted"/>
<dbReference type="GO" id="GO:0034069">
    <property type="term" value="F:aminoglycoside N-acetyltransferase activity"/>
    <property type="evidence" value="ECO:0007669"/>
    <property type="project" value="TreeGrafter"/>
</dbReference>
<accession>A0A7D9N431</accession>
<dbReference type="InterPro" id="IPR025559">
    <property type="entry name" value="Eis_dom"/>
</dbReference>
<dbReference type="PANTHER" id="PTHR37817:SF1">
    <property type="entry name" value="N-ACETYLTRANSFERASE EIS"/>
    <property type="match status" value="1"/>
</dbReference>
<dbReference type="GO" id="GO:0030649">
    <property type="term" value="P:aminoglycoside antibiotic catabolic process"/>
    <property type="evidence" value="ECO:0007669"/>
    <property type="project" value="TreeGrafter"/>
</dbReference>
<feature type="domain" description="N-acetyltransferase" evidence="1">
    <location>
        <begin position="1"/>
        <end position="144"/>
    </location>
</feature>
<reference evidence="2 3" key="1">
    <citation type="journal article" date="2014" name="Genome Announc.">
        <title>Complete Genome Sequences of Lactobacillus johnsonii Strain N6.2 and Lactobacillus reuteri Strain TD1.</title>
        <authorList>
            <person name="Leonard M.T."/>
            <person name="Valladares R.B."/>
            <person name="Ardissone A."/>
            <person name="Gonzalez C.F."/>
            <person name="Lorca G.L."/>
            <person name="Triplett E.W."/>
        </authorList>
    </citation>
    <scope>NUCLEOTIDE SEQUENCE [LARGE SCALE GENOMIC DNA]</scope>
    <source>
        <strain evidence="2 3">N6.2</strain>
    </source>
</reference>
<dbReference type="SUPFAM" id="SSF55729">
    <property type="entry name" value="Acyl-CoA N-acyltransferases (Nat)"/>
    <property type="match status" value="1"/>
</dbReference>
<dbReference type="Proteomes" id="UP000018522">
    <property type="component" value="Chromosome"/>
</dbReference>